<evidence type="ECO:0000313" key="2">
    <source>
        <dbReference type="Proteomes" id="UP000004095"/>
    </source>
</evidence>
<protein>
    <submittedName>
        <fullName evidence="1">Uncharacterized protein</fullName>
    </submittedName>
</protein>
<dbReference type="EMBL" id="AAWS01000011">
    <property type="protein sequence ID" value="EAY29444.1"/>
    <property type="molecule type" value="Genomic_DNA"/>
</dbReference>
<dbReference type="Proteomes" id="UP000004095">
    <property type="component" value="Unassembled WGS sequence"/>
</dbReference>
<organism evidence="1 2">
    <name type="scientific">Microscilla marina ATCC 23134</name>
    <dbReference type="NCBI Taxonomy" id="313606"/>
    <lineage>
        <taxon>Bacteria</taxon>
        <taxon>Pseudomonadati</taxon>
        <taxon>Bacteroidota</taxon>
        <taxon>Cytophagia</taxon>
        <taxon>Cytophagales</taxon>
        <taxon>Microscillaceae</taxon>
        <taxon>Microscilla</taxon>
    </lineage>
</organism>
<proteinExistence type="predicted"/>
<keyword evidence="2" id="KW-1185">Reference proteome</keyword>
<dbReference type="AlphaFoldDB" id="A1ZJZ1"/>
<gene>
    <name evidence="1" type="ORF">M23134_01504</name>
</gene>
<accession>A1ZJZ1</accession>
<reference evidence="1 2" key="1">
    <citation type="submission" date="2007-01" db="EMBL/GenBank/DDBJ databases">
        <authorList>
            <person name="Haygood M."/>
            <person name="Podell S."/>
            <person name="Anderson C."/>
            <person name="Hopkinson B."/>
            <person name="Roe K."/>
            <person name="Barbeau K."/>
            <person name="Gaasterland T."/>
            <person name="Ferriera S."/>
            <person name="Johnson J."/>
            <person name="Kravitz S."/>
            <person name="Beeson K."/>
            <person name="Sutton G."/>
            <person name="Rogers Y.-H."/>
            <person name="Friedman R."/>
            <person name="Frazier M."/>
            <person name="Venter J.C."/>
        </authorList>
    </citation>
    <scope>NUCLEOTIDE SEQUENCE [LARGE SCALE GENOMIC DNA]</scope>
    <source>
        <strain evidence="1 2">ATCC 23134</strain>
    </source>
</reference>
<sequence>MRSLAELLAQGIPLEWALLFLLPNPPSDFFEPRRLTIPSSSTTELITDIYVEEASVDIPREELPEIDFPEQEMSLSELDTYTFIPKTPYEL</sequence>
<dbReference type="RefSeq" id="WP_002696504.1">
    <property type="nucleotide sequence ID" value="NZ_AAWS01000011.1"/>
</dbReference>
<name>A1ZJZ1_MICM2</name>
<evidence type="ECO:0000313" key="1">
    <source>
        <dbReference type="EMBL" id="EAY29444.1"/>
    </source>
</evidence>
<comment type="caution">
    <text evidence="1">The sequence shown here is derived from an EMBL/GenBank/DDBJ whole genome shotgun (WGS) entry which is preliminary data.</text>
</comment>